<evidence type="ECO:0000256" key="1">
    <source>
        <dbReference type="SAM" id="Phobius"/>
    </source>
</evidence>
<sequence length="220" mass="25209">MSVLLSSRPESPRVNIGAMLVGSYINTILYGLAMLCVYLYRRSRRSRRDPLFVKLAVAASAVFDTVATFGVCANVYYLTVSHWGRYDSEFRTHWTAVLWFLCLAFSEFIVQVFMVRRYFIMSRHFAFSAFIIVFVIFSLEANLYLGIATAIGTLPVEDRITDIKPALLSLCSTAFADLLTTCGLFWKLKKADTYSRITHEWGIFSRRSKTFTDTYSYFSV</sequence>
<name>A0A8H5ETX6_9AGAR</name>
<organism evidence="2 3">
    <name type="scientific">Psilocybe cf. subviscida</name>
    <dbReference type="NCBI Taxonomy" id="2480587"/>
    <lineage>
        <taxon>Eukaryota</taxon>
        <taxon>Fungi</taxon>
        <taxon>Dikarya</taxon>
        <taxon>Basidiomycota</taxon>
        <taxon>Agaricomycotina</taxon>
        <taxon>Agaricomycetes</taxon>
        <taxon>Agaricomycetidae</taxon>
        <taxon>Agaricales</taxon>
        <taxon>Agaricineae</taxon>
        <taxon>Strophariaceae</taxon>
        <taxon>Psilocybe</taxon>
    </lineage>
</organism>
<dbReference type="PANTHER" id="PTHR40465:SF1">
    <property type="entry name" value="DUF6534 DOMAIN-CONTAINING PROTEIN"/>
    <property type="match status" value="1"/>
</dbReference>
<dbReference type="OrthoDB" id="3203775at2759"/>
<evidence type="ECO:0000313" key="3">
    <source>
        <dbReference type="Proteomes" id="UP000567179"/>
    </source>
</evidence>
<protein>
    <submittedName>
        <fullName evidence="2">Uncharacterized protein</fullName>
    </submittedName>
</protein>
<dbReference type="PANTHER" id="PTHR40465">
    <property type="entry name" value="CHROMOSOME 1, WHOLE GENOME SHOTGUN SEQUENCE"/>
    <property type="match status" value="1"/>
</dbReference>
<dbReference type="EMBL" id="JAACJJ010000056">
    <property type="protein sequence ID" value="KAF5311863.1"/>
    <property type="molecule type" value="Genomic_DNA"/>
</dbReference>
<feature type="transmembrane region" description="Helical" evidence="1">
    <location>
        <begin position="97"/>
        <end position="115"/>
    </location>
</feature>
<reference evidence="2 3" key="1">
    <citation type="journal article" date="2020" name="ISME J.">
        <title>Uncovering the hidden diversity of litter-decomposition mechanisms in mushroom-forming fungi.</title>
        <authorList>
            <person name="Floudas D."/>
            <person name="Bentzer J."/>
            <person name="Ahren D."/>
            <person name="Johansson T."/>
            <person name="Persson P."/>
            <person name="Tunlid A."/>
        </authorList>
    </citation>
    <scope>NUCLEOTIDE SEQUENCE [LARGE SCALE GENOMIC DNA]</scope>
    <source>
        <strain evidence="2 3">CBS 101986</strain>
    </source>
</reference>
<dbReference type="Proteomes" id="UP000567179">
    <property type="component" value="Unassembled WGS sequence"/>
</dbReference>
<keyword evidence="1" id="KW-0472">Membrane</keyword>
<feature type="transmembrane region" description="Helical" evidence="1">
    <location>
        <begin position="52"/>
        <end position="77"/>
    </location>
</feature>
<evidence type="ECO:0000313" key="2">
    <source>
        <dbReference type="EMBL" id="KAF5311863.1"/>
    </source>
</evidence>
<accession>A0A8H5ETX6</accession>
<comment type="caution">
    <text evidence="2">The sequence shown here is derived from an EMBL/GenBank/DDBJ whole genome shotgun (WGS) entry which is preliminary data.</text>
</comment>
<keyword evidence="3" id="KW-1185">Reference proteome</keyword>
<feature type="transmembrane region" description="Helical" evidence="1">
    <location>
        <begin position="166"/>
        <end position="186"/>
    </location>
</feature>
<gene>
    <name evidence="2" type="ORF">D9619_003776</name>
</gene>
<feature type="transmembrane region" description="Helical" evidence="1">
    <location>
        <begin position="20"/>
        <end position="40"/>
    </location>
</feature>
<feature type="transmembrane region" description="Helical" evidence="1">
    <location>
        <begin position="127"/>
        <end position="154"/>
    </location>
</feature>
<dbReference type="AlphaFoldDB" id="A0A8H5ETX6"/>
<proteinExistence type="predicted"/>
<keyword evidence="1" id="KW-1133">Transmembrane helix</keyword>
<keyword evidence="1" id="KW-0812">Transmembrane</keyword>